<accession>A0A5N6QQE2</accession>
<reference evidence="7 8" key="1">
    <citation type="submission" date="2019-06" db="EMBL/GenBank/DDBJ databases">
        <title>A chromosomal-level reference genome of Carpinus fangiana (Coryloideae, Betulaceae).</title>
        <authorList>
            <person name="Yang X."/>
            <person name="Wang Z."/>
            <person name="Zhang L."/>
            <person name="Hao G."/>
            <person name="Liu J."/>
            <person name="Yang Y."/>
        </authorList>
    </citation>
    <scope>NUCLEOTIDE SEQUENCE [LARGE SCALE GENOMIC DNA]</scope>
    <source>
        <strain evidence="7">Cfa_2016G</strain>
        <tissue evidence="7">Leaf</tissue>
    </source>
</reference>
<keyword evidence="3 5" id="KW-1133">Transmembrane helix</keyword>
<evidence type="ECO:0000259" key="6">
    <source>
        <dbReference type="Pfam" id="PF13664"/>
    </source>
</evidence>
<dbReference type="PANTHER" id="PTHR23241">
    <property type="entry name" value="LATE EMBRYOGENESIS ABUNDANT PLANTS LEA-RELATED"/>
    <property type="match status" value="1"/>
</dbReference>
<evidence type="ECO:0000256" key="3">
    <source>
        <dbReference type="ARBA" id="ARBA00022989"/>
    </source>
</evidence>
<feature type="transmembrane region" description="Helical" evidence="5">
    <location>
        <begin position="50"/>
        <end position="71"/>
    </location>
</feature>
<evidence type="ECO:0000256" key="5">
    <source>
        <dbReference type="SAM" id="Phobius"/>
    </source>
</evidence>
<name>A0A5N6QQE2_9ROSI</name>
<protein>
    <recommendedName>
        <fullName evidence="6">TMEM205-like domain-containing protein</fullName>
    </recommendedName>
</protein>
<dbReference type="InterPro" id="IPR025423">
    <property type="entry name" value="TMEM205-like"/>
</dbReference>
<dbReference type="Proteomes" id="UP000327013">
    <property type="component" value="Chromosome 2"/>
</dbReference>
<proteinExistence type="predicted"/>
<dbReference type="PANTHER" id="PTHR23241:SF102">
    <property type="entry name" value="LD23009P"/>
    <property type="match status" value="1"/>
</dbReference>
<organism evidence="7 8">
    <name type="scientific">Carpinus fangiana</name>
    <dbReference type="NCBI Taxonomy" id="176857"/>
    <lineage>
        <taxon>Eukaryota</taxon>
        <taxon>Viridiplantae</taxon>
        <taxon>Streptophyta</taxon>
        <taxon>Embryophyta</taxon>
        <taxon>Tracheophyta</taxon>
        <taxon>Spermatophyta</taxon>
        <taxon>Magnoliopsida</taxon>
        <taxon>eudicotyledons</taxon>
        <taxon>Gunneridae</taxon>
        <taxon>Pentapetalae</taxon>
        <taxon>rosids</taxon>
        <taxon>fabids</taxon>
        <taxon>Fagales</taxon>
        <taxon>Betulaceae</taxon>
        <taxon>Carpinus</taxon>
    </lineage>
</organism>
<gene>
    <name evidence="7" type="ORF">FH972_005821</name>
</gene>
<dbReference type="EMBL" id="CM017322">
    <property type="protein sequence ID" value="KAE8009381.1"/>
    <property type="molecule type" value="Genomic_DNA"/>
</dbReference>
<dbReference type="GO" id="GO:0016020">
    <property type="term" value="C:membrane"/>
    <property type="evidence" value="ECO:0007669"/>
    <property type="project" value="UniProtKB-SubCell"/>
</dbReference>
<evidence type="ECO:0000256" key="1">
    <source>
        <dbReference type="ARBA" id="ARBA00004370"/>
    </source>
</evidence>
<keyword evidence="8" id="KW-1185">Reference proteome</keyword>
<comment type="subcellular location">
    <subcellularLocation>
        <location evidence="1">Membrane</location>
    </subcellularLocation>
</comment>
<dbReference type="AlphaFoldDB" id="A0A5N6QQE2"/>
<keyword evidence="4 5" id="KW-0472">Membrane</keyword>
<keyword evidence="2 5" id="KW-0812">Transmembrane</keyword>
<feature type="transmembrane region" description="Helical" evidence="5">
    <location>
        <begin position="83"/>
        <end position="105"/>
    </location>
</feature>
<dbReference type="InterPro" id="IPR053009">
    <property type="entry name" value="Xanthocillin_Biosynth-Assoc"/>
</dbReference>
<evidence type="ECO:0000256" key="4">
    <source>
        <dbReference type="ARBA" id="ARBA00023136"/>
    </source>
</evidence>
<feature type="domain" description="TMEM205-like" evidence="6">
    <location>
        <begin position="47"/>
        <end position="149"/>
    </location>
</feature>
<evidence type="ECO:0000313" key="8">
    <source>
        <dbReference type="Proteomes" id="UP000327013"/>
    </source>
</evidence>
<evidence type="ECO:0000313" key="7">
    <source>
        <dbReference type="EMBL" id="KAE8009381.1"/>
    </source>
</evidence>
<evidence type="ECO:0000256" key="2">
    <source>
        <dbReference type="ARBA" id="ARBA00022692"/>
    </source>
</evidence>
<feature type="transmembrane region" description="Helical" evidence="5">
    <location>
        <begin position="117"/>
        <end position="137"/>
    </location>
</feature>
<dbReference type="Pfam" id="PF13664">
    <property type="entry name" value="DUF4149"/>
    <property type="match status" value="1"/>
</dbReference>
<dbReference type="OrthoDB" id="1641132at2759"/>
<sequence>MSWPRQLLAAVAFLATGVIFLPESFGSKSDGQIPTKLATYLRLVHLLSFSTALGTALWVTFVAVVVMVLNLPRHLFGNLRSKLFPASFILVGICCAISAGSFGYLHPWKSSSTAEKFQLGLLLSSFAFNLSNLLLFGPMTIEMMKKRHKVERELCIGEEIGWSKNTEVAMVNTKLAAVNRKFRMIHGVACLHPWLMSSSLPPYLCIHGIWLLIISIN</sequence>